<proteinExistence type="predicted"/>
<name>A0AAN1XAU5_9PROT</name>
<organism evidence="1 2">
    <name type="scientific">Sideroxyarcus emersonii</name>
    <dbReference type="NCBI Taxonomy" id="2764705"/>
    <lineage>
        <taxon>Bacteria</taxon>
        <taxon>Pseudomonadati</taxon>
        <taxon>Pseudomonadota</taxon>
        <taxon>Betaproteobacteria</taxon>
        <taxon>Nitrosomonadales</taxon>
        <taxon>Gallionellaceae</taxon>
        <taxon>Sideroxyarcus</taxon>
    </lineage>
</organism>
<protein>
    <submittedName>
        <fullName evidence="1">Uncharacterized protein</fullName>
    </submittedName>
</protein>
<evidence type="ECO:0000313" key="1">
    <source>
        <dbReference type="EMBL" id="BCK88115.1"/>
    </source>
</evidence>
<dbReference type="EMBL" id="AP023423">
    <property type="protein sequence ID" value="BCK88115.1"/>
    <property type="molecule type" value="Genomic_DNA"/>
</dbReference>
<dbReference type="RefSeq" id="WP_237246657.1">
    <property type="nucleotide sequence ID" value="NZ_AP023423.1"/>
</dbReference>
<keyword evidence="2" id="KW-1185">Reference proteome</keyword>
<dbReference type="AlphaFoldDB" id="A0AAN1XAU5"/>
<dbReference type="KEGG" id="seme:MIZ01_1916"/>
<gene>
    <name evidence="1" type="ORF">MIZ01_1916</name>
</gene>
<accession>A0AAN1XAU5</accession>
<sequence>MTSAWFTSNLGDAMLAGEALTGLEALFGSTYGDPGEHGKAAIFIRHESEGRLHCEVKAYFTPEAAAVANAVAADPCAQPSRDGLSLLAGSSSAWLAYFPDRDD</sequence>
<dbReference type="Proteomes" id="UP001320326">
    <property type="component" value="Chromosome"/>
</dbReference>
<evidence type="ECO:0000313" key="2">
    <source>
        <dbReference type="Proteomes" id="UP001320326"/>
    </source>
</evidence>
<reference evidence="1 2" key="1">
    <citation type="journal article" date="2022" name="Int. J. Syst. Evol. Microbiol.">
        <title>&lt;i&gt;Sideroxyarcus emersonii&lt;/i&gt; gen. nov. sp. nov., a neutrophilic, microaerobic iron- and thiosulfate-oxidizing bacterium isolated from iron-rich wetland sediment.</title>
        <authorList>
            <person name="Kato S."/>
            <person name="Itoh T."/>
            <person name="Iino T."/>
            <person name="Ohkuma M."/>
        </authorList>
    </citation>
    <scope>NUCLEOTIDE SEQUENCE [LARGE SCALE GENOMIC DNA]</scope>
    <source>
        <strain evidence="1 2">MIZ01</strain>
    </source>
</reference>